<evidence type="ECO:0000313" key="2">
    <source>
        <dbReference type="Proteomes" id="UP001243420"/>
    </source>
</evidence>
<dbReference type="InterPro" id="IPR029063">
    <property type="entry name" value="SAM-dependent_MTases_sf"/>
</dbReference>
<protein>
    <recommendedName>
        <fullName evidence="3">Methyltransferase domain-containing protein</fullName>
    </recommendedName>
</protein>
<keyword evidence="2" id="KW-1185">Reference proteome</keyword>
<reference evidence="1 2" key="1">
    <citation type="submission" date="2023-04" db="EMBL/GenBank/DDBJ databases">
        <title>Jannaschia ovalis sp. nov., a marine bacterium isolated from sea tidal flat.</title>
        <authorList>
            <person name="Kwon D.Y."/>
            <person name="Kim J.-J."/>
        </authorList>
    </citation>
    <scope>NUCLEOTIDE SEQUENCE [LARGE SCALE GENOMIC DNA]</scope>
    <source>
        <strain evidence="1 2">GRR-S6-38</strain>
    </source>
</reference>
<sequence>MGRPLTPDAIEDCCRTAEIWDLDLSMFGPADHVNLILQRSEILWDEARPGRIIRAWTKGDGAALEAIVQRRGEELARRAAAVAWLEYREMLHALVRMRPGSIADIGCGYAMADLFAHRDFGARLVLIDTEADDEARHFGFADTGAAYASLAGARAFLEANGVPGDRIETVNPQTDDLDAVAPVDVALSMLSCGFHYPAATYADFYARQIACGGALILDVRTRVAAQERGALEAVGPVEQIGRGASHLRLMARKAAA</sequence>
<gene>
    <name evidence="1" type="ORF">P8627_13500</name>
</gene>
<dbReference type="RefSeq" id="WP_279964712.1">
    <property type="nucleotide sequence ID" value="NZ_CP122537.1"/>
</dbReference>
<dbReference type="Gene3D" id="3.40.50.150">
    <property type="entry name" value="Vaccinia Virus protein VP39"/>
    <property type="match status" value="1"/>
</dbReference>
<accession>A0ABY8L9K4</accession>
<proteinExistence type="predicted"/>
<evidence type="ECO:0000313" key="1">
    <source>
        <dbReference type="EMBL" id="WGH78037.1"/>
    </source>
</evidence>
<dbReference type="SUPFAM" id="SSF53335">
    <property type="entry name" value="S-adenosyl-L-methionine-dependent methyltransferases"/>
    <property type="match status" value="1"/>
</dbReference>
<name>A0ABY8L9K4_9RHOB</name>
<organism evidence="1 2">
    <name type="scientific">Jannaschia ovalis</name>
    <dbReference type="NCBI Taxonomy" id="3038773"/>
    <lineage>
        <taxon>Bacteria</taxon>
        <taxon>Pseudomonadati</taxon>
        <taxon>Pseudomonadota</taxon>
        <taxon>Alphaproteobacteria</taxon>
        <taxon>Rhodobacterales</taxon>
        <taxon>Roseobacteraceae</taxon>
        <taxon>Jannaschia</taxon>
    </lineage>
</organism>
<dbReference type="EMBL" id="CP122537">
    <property type="protein sequence ID" value="WGH78037.1"/>
    <property type="molecule type" value="Genomic_DNA"/>
</dbReference>
<evidence type="ECO:0008006" key="3">
    <source>
        <dbReference type="Google" id="ProtNLM"/>
    </source>
</evidence>
<dbReference type="Proteomes" id="UP001243420">
    <property type="component" value="Chromosome"/>
</dbReference>